<feature type="transmembrane region" description="Helical" evidence="8">
    <location>
        <begin position="12"/>
        <end position="36"/>
    </location>
</feature>
<dbReference type="PANTHER" id="PTHR30269:SF37">
    <property type="entry name" value="MEMBRANE TRANSPORTER PROTEIN"/>
    <property type="match status" value="1"/>
</dbReference>
<keyword evidence="7 8" id="KW-0472">Membrane</keyword>
<protein>
    <recommendedName>
        <fullName evidence="8">Probable membrane transporter protein</fullName>
    </recommendedName>
</protein>
<dbReference type="RefSeq" id="WP_154620529.1">
    <property type="nucleotide sequence ID" value="NZ_VUNL01000005.1"/>
</dbReference>
<feature type="transmembrane region" description="Helical" evidence="8">
    <location>
        <begin position="48"/>
        <end position="67"/>
    </location>
</feature>
<keyword evidence="3" id="KW-0813">Transport</keyword>
<evidence type="ECO:0000256" key="3">
    <source>
        <dbReference type="ARBA" id="ARBA00022448"/>
    </source>
</evidence>
<evidence type="ECO:0000256" key="2">
    <source>
        <dbReference type="ARBA" id="ARBA00009142"/>
    </source>
</evidence>
<keyword evidence="10" id="KW-1185">Reference proteome</keyword>
<keyword evidence="5 8" id="KW-0812">Transmembrane</keyword>
<sequence length="255" mass="27571">MESYLSGLAAHALPLSCVAAAAFLQSLTGFGLAIVMAPLLMLFYDAKAVVSVVLLLCLCGNFVQSILHLREVNLRLVAFLYLGVLIGQPIGFQIFDMAASETLKLLINLMVLISLLVMQATRARFRETNGNSVRTGVLAGITSVTTGMGGPPFLIYIAHTKMAPGMLRATCFLFFFLCNITSLVTHGLGGYGIDSSFAGFLYLVPGLLTGLLLGDLLYRFVPKGWLRQAIFVLLYATSLFGCAEFLFHKAGAFFF</sequence>
<feature type="transmembrane region" description="Helical" evidence="8">
    <location>
        <begin position="170"/>
        <end position="193"/>
    </location>
</feature>
<comment type="similarity">
    <text evidence="2 8">Belongs to the 4-toluene sulfonate uptake permease (TSUP) (TC 2.A.102) family.</text>
</comment>
<dbReference type="InterPro" id="IPR002781">
    <property type="entry name" value="TM_pro_TauE-like"/>
</dbReference>
<gene>
    <name evidence="9" type="ORF">FYJ78_06175</name>
</gene>
<dbReference type="InterPro" id="IPR052017">
    <property type="entry name" value="TSUP"/>
</dbReference>
<dbReference type="AlphaFoldDB" id="A0A6I2UWM7"/>
<evidence type="ECO:0000313" key="9">
    <source>
        <dbReference type="EMBL" id="MSV24775.1"/>
    </source>
</evidence>
<comment type="subcellular location">
    <subcellularLocation>
        <location evidence="1 8">Cell membrane</location>
        <topology evidence="1 8">Multi-pass membrane protein</topology>
    </subcellularLocation>
</comment>
<evidence type="ECO:0000256" key="8">
    <source>
        <dbReference type="RuleBase" id="RU363041"/>
    </source>
</evidence>
<name>A0A6I2UWM7_9FIRM</name>
<keyword evidence="4 8" id="KW-1003">Cell membrane</keyword>
<feature type="transmembrane region" description="Helical" evidence="8">
    <location>
        <begin position="105"/>
        <end position="125"/>
    </location>
</feature>
<dbReference type="Proteomes" id="UP000430222">
    <property type="component" value="Unassembled WGS sequence"/>
</dbReference>
<proteinExistence type="inferred from homology"/>
<evidence type="ECO:0000313" key="10">
    <source>
        <dbReference type="Proteomes" id="UP000430222"/>
    </source>
</evidence>
<evidence type="ECO:0000256" key="4">
    <source>
        <dbReference type="ARBA" id="ARBA00022475"/>
    </source>
</evidence>
<feature type="transmembrane region" description="Helical" evidence="8">
    <location>
        <begin position="230"/>
        <end position="247"/>
    </location>
</feature>
<evidence type="ECO:0000256" key="7">
    <source>
        <dbReference type="ARBA" id="ARBA00023136"/>
    </source>
</evidence>
<reference evidence="9 10" key="1">
    <citation type="submission" date="2019-08" db="EMBL/GenBank/DDBJ databases">
        <title>In-depth cultivation of the pig gut microbiome towards novel bacterial diversity and tailored functional studies.</title>
        <authorList>
            <person name="Wylensek D."/>
            <person name="Hitch T.C.A."/>
            <person name="Clavel T."/>
        </authorList>
    </citation>
    <scope>NUCLEOTIDE SEQUENCE [LARGE SCALE GENOMIC DNA]</scope>
    <source>
        <strain evidence="10">WCA-380-WT-3B3</strain>
    </source>
</reference>
<organism evidence="9 10">
    <name type="scientific">Selenomonas montiformis</name>
    <dbReference type="NCBI Taxonomy" id="2652285"/>
    <lineage>
        <taxon>Bacteria</taxon>
        <taxon>Bacillati</taxon>
        <taxon>Bacillota</taxon>
        <taxon>Negativicutes</taxon>
        <taxon>Selenomonadales</taxon>
        <taxon>Selenomonadaceae</taxon>
        <taxon>Selenomonas</taxon>
    </lineage>
</organism>
<accession>A0A6I2UWM7</accession>
<feature type="transmembrane region" description="Helical" evidence="8">
    <location>
        <begin position="137"/>
        <end position="158"/>
    </location>
</feature>
<keyword evidence="6 8" id="KW-1133">Transmembrane helix</keyword>
<evidence type="ECO:0000256" key="1">
    <source>
        <dbReference type="ARBA" id="ARBA00004651"/>
    </source>
</evidence>
<dbReference type="GO" id="GO:0005886">
    <property type="term" value="C:plasma membrane"/>
    <property type="evidence" value="ECO:0007669"/>
    <property type="project" value="UniProtKB-SubCell"/>
</dbReference>
<feature type="transmembrane region" description="Helical" evidence="8">
    <location>
        <begin position="199"/>
        <end position="218"/>
    </location>
</feature>
<evidence type="ECO:0000256" key="6">
    <source>
        <dbReference type="ARBA" id="ARBA00022989"/>
    </source>
</evidence>
<comment type="caution">
    <text evidence="9">The sequence shown here is derived from an EMBL/GenBank/DDBJ whole genome shotgun (WGS) entry which is preliminary data.</text>
</comment>
<feature type="transmembrane region" description="Helical" evidence="8">
    <location>
        <begin position="79"/>
        <end position="98"/>
    </location>
</feature>
<dbReference type="Pfam" id="PF01925">
    <property type="entry name" value="TauE"/>
    <property type="match status" value="1"/>
</dbReference>
<dbReference type="PANTHER" id="PTHR30269">
    <property type="entry name" value="TRANSMEMBRANE PROTEIN YFCA"/>
    <property type="match status" value="1"/>
</dbReference>
<dbReference type="EMBL" id="VUNL01000005">
    <property type="protein sequence ID" value="MSV24775.1"/>
    <property type="molecule type" value="Genomic_DNA"/>
</dbReference>
<evidence type="ECO:0000256" key="5">
    <source>
        <dbReference type="ARBA" id="ARBA00022692"/>
    </source>
</evidence>